<evidence type="ECO:0000256" key="5">
    <source>
        <dbReference type="ARBA" id="ARBA00023136"/>
    </source>
</evidence>
<sequence length="301" mass="34406">MVMDFVYMWWHIGLLLDDPDPDMRNKGFREAICFNVVSVLLITCYLRCILVHPGAIPTKEEDPSWEFIPRDSAGHGDTSAGISLQESKRSGDRRHCKWCTKFKPDRCHHCRVCKTCILKMDHHCPWIYNCVGFKNHKYFFLLLFYSVIDLWLIVWTMLPSVTSSTDSTIPFSQMFCLLFGETLASFLSVLLTGFFFFHVYLMQKAMTTIEFCEKNLKRTGHDPSTYDRGVIGNAKAVLGDNYLTWLVPWDPPPGQGLTFLSEETKLIPDMETGYESYQGRRAGSARLGTSPPSVSTPDRAP</sequence>
<evidence type="ECO:0000256" key="4">
    <source>
        <dbReference type="ARBA" id="ARBA00022989"/>
    </source>
</evidence>
<reference evidence="10" key="1">
    <citation type="submission" date="2023-10" db="EMBL/GenBank/DDBJ databases">
        <authorList>
            <person name="Chen Y."/>
            <person name="Shah S."/>
            <person name="Dougan E. K."/>
            <person name="Thang M."/>
            <person name="Chan C."/>
        </authorList>
    </citation>
    <scope>NUCLEOTIDE SEQUENCE [LARGE SCALE GENOMIC DNA]</scope>
</reference>
<evidence type="ECO:0000256" key="7">
    <source>
        <dbReference type="RuleBase" id="RU079119"/>
    </source>
</evidence>
<evidence type="ECO:0000256" key="8">
    <source>
        <dbReference type="SAM" id="MobiDB-lite"/>
    </source>
</evidence>
<feature type="non-terminal residue" evidence="10">
    <location>
        <position position="301"/>
    </location>
</feature>
<evidence type="ECO:0000259" key="9">
    <source>
        <dbReference type="Pfam" id="PF01529"/>
    </source>
</evidence>
<dbReference type="Proteomes" id="UP001189429">
    <property type="component" value="Unassembled WGS sequence"/>
</dbReference>
<dbReference type="PROSITE" id="PS50216">
    <property type="entry name" value="DHHC"/>
    <property type="match status" value="1"/>
</dbReference>
<keyword evidence="3 7" id="KW-0812">Transmembrane</keyword>
<comment type="caution">
    <text evidence="10">The sequence shown here is derived from an EMBL/GenBank/DDBJ whole genome shotgun (WGS) entry which is preliminary data.</text>
</comment>
<dbReference type="InterPro" id="IPR039859">
    <property type="entry name" value="PFA4/ZDH16/20/ERF2-like"/>
</dbReference>
<feature type="region of interest" description="Disordered" evidence="8">
    <location>
        <begin position="278"/>
        <end position="301"/>
    </location>
</feature>
<accession>A0ABN9WWY9</accession>
<dbReference type="EC" id="2.3.1.225" evidence="7"/>
<keyword evidence="2 7" id="KW-0808">Transferase</keyword>
<gene>
    <name evidence="10" type="ORF">PCOR1329_LOCUS70232</name>
</gene>
<keyword evidence="6 7" id="KW-0012">Acyltransferase</keyword>
<comment type="similarity">
    <text evidence="7">Belongs to the DHHC palmitoyltransferase family.</text>
</comment>
<protein>
    <recommendedName>
        <fullName evidence="7">Palmitoyltransferase</fullName>
        <ecNumber evidence="7">2.3.1.225</ecNumber>
    </recommendedName>
</protein>
<feature type="compositionally biased region" description="Polar residues" evidence="8">
    <location>
        <begin position="290"/>
        <end position="301"/>
    </location>
</feature>
<dbReference type="EMBL" id="CAUYUJ010019268">
    <property type="protein sequence ID" value="CAK0889779.1"/>
    <property type="molecule type" value="Genomic_DNA"/>
</dbReference>
<proteinExistence type="inferred from homology"/>
<dbReference type="Pfam" id="PF01529">
    <property type="entry name" value="DHHC"/>
    <property type="match status" value="1"/>
</dbReference>
<feature type="transmembrane region" description="Helical" evidence="7">
    <location>
        <begin position="178"/>
        <end position="201"/>
    </location>
</feature>
<feature type="domain" description="Palmitoyltransferase DHHC" evidence="9">
    <location>
        <begin position="92"/>
        <end position="214"/>
    </location>
</feature>
<name>A0ABN9WWY9_9DINO</name>
<organism evidence="10 11">
    <name type="scientific">Prorocentrum cordatum</name>
    <dbReference type="NCBI Taxonomy" id="2364126"/>
    <lineage>
        <taxon>Eukaryota</taxon>
        <taxon>Sar</taxon>
        <taxon>Alveolata</taxon>
        <taxon>Dinophyceae</taxon>
        <taxon>Prorocentrales</taxon>
        <taxon>Prorocentraceae</taxon>
        <taxon>Prorocentrum</taxon>
    </lineage>
</organism>
<evidence type="ECO:0000256" key="2">
    <source>
        <dbReference type="ARBA" id="ARBA00022679"/>
    </source>
</evidence>
<comment type="subcellular location">
    <subcellularLocation>
        <location evidence="1">Membrane</location>
        <topology evidence="1">Multi-pass membrane protein</topology>
    </subcellularLocation>
</comment>
<evidence type="ECO:0000256" key="1">
    <source>
        <dbReference type="ARBA" id="ARBA00004141"/>
    </source>
</evidence>
<evidence type="ECO:0000256" key="3">
    <source>
        <dbReference type="ARBA" id="ARBA00022692"/>
    </source>
</evidence>
<keyword evidence="4 7" id="KW-1133">Transmembrane helix</keyword>
<feature type="transmembrane region" description="Helical" evidence="7">
    <location>
        <begin position="28"/>
        <end position="50"/>
    </location>
</feature>
<keyword evidence="11" id="KW-1185">Reference proteome</keyword>
<feature type="transmembrane region" description="Helical" evidence="7">
    <location>
        <begin position="138"/>
        <end position="158"/>
    </location>
</feature>
<comment type="domain">
    <text evidence="7">The DHHC domain is required for palmitoyltransferase activity.</text>
</comment>
<evidence type="ECO:0000313" key="11">
    <source>
        <dbReference type="Proteomes" id="UP001189429"/>
    </source>
</evidence>
<dbReference type="PANTHER" id="PTHR12246">
    <property type="entry name" value="PALMITOYLTRANSFERASE ZDHHC16"/>
    <property type="match status" value="1"/>
</dbReference>
<evidence type="ECO:0000313" key="10">
    <source>
        <dbReference type="EMBL" id="CAK0889779.1"/>
    </source>
</evidence>
<keyword evidence="5 7" id="KW-0472">Membrane</keyword>
<comment type="catalytic activity">
    <reaction evidence="7">
        <text>L-cysteinyl-[protein] + hexadecanoyl-CoA = S-hexadecanoyl-L-cysteinyl-[protein] + CoA</text>
        <dbReference type="Rhea" id="RHEA:36683"/>
        <dbReference type="Rhea" id="RHEA-COMP:10131"/>
        <dbReference type="Rhea" id="RHEA-COMP:11032"/>
        <dbReference type="ChEBI" id="CHEBI:29950"/>
        <dbReference type="ChEBI" id="CHEBI:57287"/>
        <dbReference type="ChEBI" id="CHEBI:57379"/>
        <dbReference type="ChEBI" id="CHEBI:74151"/>
        <dbReference type="EC" id="2.3.1.225"/>
    </reaction>
</comment>
<evidence type="ECO:0000256" key="6">
    <source>
        <dbReference type="ARBA" id="ARBA00023315"/>
    </source>
</evidence>
<dbReference type="InterPro" id="IPR001594">
    <property type="entry name" value="Palmitoyltrfase_DHHC"/>
</dbReference>